<organism evidence="1">
    <name type="scientific">bioreactor metagenome</name>
    <dbReference type="NCBI Taxonomy" id="1076179"/>
    <lineage>
        <taxon>unclassified sequences</taxon>
        <taxon>metagenomes</taxon>
        <taxon>ecological metagenomes</taxon>
    </lineage>
</organism>
<dbReference type="AlphaFoldDB" id="A0A645H1A4"/>
<evidence type="ECO:0008006" key="2">
    <source>
        <dbReference type="Google" id="ProtNLM"/>
    </source>
</evidence>
<dbReference type="EMBL" id="VSSQ01085010">
    <property type="protein sequence ID" value="MPN32815.1"/>
    <property type="molecule type" value="Genomic_DNA"/>
</dbReference>
<evidence type="ECO:0000313" key="1">
    <source>
        <dbReference type="EMBL" id="MPN32815.1"/>
    </source>
</evidence>
<protein>
    <recommendedName>
        <fullName evidence="2">Oxidoreductase</fullName>
    </recommendedName>
</protein>
<comment type="caution">
    <text evidence="1">The sequence shown here is derived from an EMBL/GenBank/DDBJ whole genome shotgun (WGS) entry which is preliminary data.</text>
</comment>
<name>A0A645H1A4_9ZZZZ</name>
<accession>A0A645H1A4</accession>
<proteinExistence type="predicted"/>
<sequence>MITGMRRATLSTLLAFGLQTLAVSAADAPVRLITLDPGHFHAGLVQKFMYPEVSPVVNVYSPGGPELEDHLKRIEGFNTRAENPTKWETKVHTGPDFLNR</sequence>
<gene>
    <name evidence="1" type="ORF">SDC9_180295</name>
</gene>
<dbReference type="Gene3D" id="3.40.50.720">
    <property type="entry name" value="NAD(P)-binding Rossmann-like Domain"/>
    <property type="match status" value="1"/>
</dbReference>
<reference evidence="1" key="1">
    <citation type="submission" date="2019-08" db="EMBL/GenBank/DDBJ databases">
        <authorList>
            <person name="Kucharzyk K."/>
            <person name="Murdoch R.W."/>
            <person name="Higgins S."/>
            <person name="Loffler F."/>
        </authorList>
    </citation>
    <scope>NUCLEOTIDE SEQUENCE</scope>
</reference>